<reference evidence="2" key="1">
    <citation type="submission" date="2022-06" db="EMBL/GenBank/DDBJ databases">
        <title>Aquibacillus sp. a new bacterium isolated from soil saline samples.</title>
        <authorList>
            <person name="Galisteo C."/>
            <person name="De La Haba R."/>
            <person name="Sanchez-Porro C."/>
            <person name="Ventosa A."/>
        </authorList>
    </citation>
    <scope>NUCLEOTIDE SEQUENCE</scope>
    <source>
        <strain evidence="2">JCM 12387</strain>
    </source>
</reference>
<feature type="transmembrane region" description="Helical" evidence="1">
    <location>
        <begin position="63"/>
        <end position="82"/>
    </location>
</feature>
<organism evidence="2 3">
    <name type="scientific">Aquibacillus koreensis</name>
    <dbReference type="NCBI Taxonomy" id="279446"/>
    <lineage>
        <taxon>Bacteria</taxon>
        <taxon>Bacillati</taxon>
        <taxon>Bacillota</taxon>
        <taxon>Bacilli</taxon>
        <taxon>Bacillales</taxon>
        <taxon>Bacillaceae</taxon>
        <taxon>Aquibacillus</taxon>
    </lineage>
</organism>
<dbReference type="EMBL" id="JAMQJZ010000017">
    <property type="protein sequence ID" value="MDC3422164.1"/>
    <property type="molecule type" value="Genomic_DNA"/>
</dbReference>
<keyword evidence="1" id="KW-0472">Membrane</keyword>
<comment type="caution">
    <text evidence="2">The sequence shown here is derived from an EMBL/GenBank/DDBJ whole genome shotgun (WGS) entry which is preliminary data.</text>
</comment>
<accession>A0A9X3WRT0</accession>
<gene>
    <name evidence="2" type="ORF">NC661_17590</name>
</gene>
<feature type="transmembrane region" description="Helical" evidence="1">
    <location>
        <begin position="6"/>
        <end position="24"/>
    </location>
</feature>
<protein>
    <submittedName>
        <fullName evidence="2">YeaH/YhbH family protein</fullName>
    </submittedName>
</protein>
<keyword evidence="3" id="KW-1185">Reference proteome</keyword>
<evidence type="ECO:0000313" key="2">
    <source>
        <dbReference type="EMBL" id="MDC3422164.1"/>
    </source>
</evidence>
<keyword evidence="1" id="KW-0812">Transmembrane</keyword>
<evidence type="ECO:0000313" key="3">
    <source>
        <dbReference type="Proteomes" id="UP001145072"/>
    </source>
</evidence>
<sequence length="83" mass="9841">MEVKKIHYLFVGISYIYTLLHLFLSGKYEQEDIVSGFVFFTCAYILYVVFVYLYFKSEPLKKIVVWGLFILFICSVVLFFIAI</sequence>
<feature type="transmembrane region" description="Helical" evidence="1">
    <location>
        <begin position="36"/>
        <end position="57"/>
    </location>
</feature>
<dbReference type="RefSeq" id="WP_259867111.1">
    <property type="nucleotide sequence ID" value="NZ_JAMQJZ010000017.1"/>
</dbReference>
<name>A0A9X3WRT0_9BACI</name>
<dbReference type="Proteomes" id="UP001145072">
    <property type="component" value="Unassembled WGS sequence"/>
</dbReference>
<dbReference type="AlphaFoldDB" id="A0A9X3WRT0"/>
<keyword evidence="1" id="KW-1133">Transmembrane helix</keyword>
<evidence type="ECO:0000256" key="1">
    <source>
        <dbReference type="SAM" id="Phobius"/>
    </source>
</evidence>
<proteinExistence type="predicted"/>